<protein>
    <submittedName>
        <fullName evidence="1">Uncharacterized protein</fullName>
    </submittedName>
</protein>
<name>A0ACB9K903_9ASTR</name>
<evidence type="ECO:0000313" key="2">
    <source>
        <dbReference type="Proteomes" id="UP001056120"/>
    </source>
</evidence>
<reference evidence="2" key="1">
    <citation type="journal article" date="2022" name="Mol. Ecol. Resour.">
        <title>The genomes of chicory, endive, great burdock and yacon provide insights into Asteraceae palaeo-polyploidization history and plant inulin production.</title>
        <authorList>
            <person name="Fan W."/>
            <person name="Wang S."/>
            <person name="Wang H."/>
            <person name="Wang A."/>
            <person name="Jiang F."/>
            <person name="Liu H."/>
            <person name="Zhao H."/>
            <person name="Xu D."/>
            <person name="Zhang Y."/>
        </authorList>
    </citation>
    <scope>NUCLEOTIDE SEQUENCE [LARGE SCALE GENOMIC DNA]</scope>
    <source>
        <strain evidence="2">cv. Yunnan</strain>
    </source>
</reference>
<proteinExistence type="predicted"/>
<organism evidence="1 2">
    <name type="scientific">Smallanthus sonchifolius</name>
    <dbReference type="NCBI Taxonomy" id="185202"/>
    <lineage>
        <taxon>Eukaryota</taxon>
        <taxon>Viridiplantae</taxon>
        <taxon>Streptophyta</taxon>
        <taxon>Embryophyta</taxon>
        <taxon>Tracheophyta</taxon>
        <taxon>Spermatophyta</taxon>
        <taxon>Magnoliopsida</taxon>
        <taxon>eudicotyledons</taxon>
        <taxon>Gunneridae</taxon>
        <taxon>Pentapetalae</taxon>
        <taxon>asterids</taxon>
        <taxon>campanulids</taxon>
        <taxon>Asterales</taxon>
        <taxon>Asteraceae</taxon>
        <taxon>Asteroideae</taxon>
        <taxon>Heliantheae alliance</taxon>
        <taxon>Millerieae</taxon>
        <taxon>Smallanthus</taxon>
    </lineage>
</organism>
<keyword evidence="2" id="KW-1185">Reference proteome</keyword>
<sequence>MASIVSKISNVPFSPFFTLNGKHRPPSRVLVRSAGSENSVTVTLTDSVRIKGASSLDLKRNVVVSCDDGGKMGVQNVPEELKPLWDDGYGTQTIKDYAEIAMDLIKSDGGPPRWFCSVACGAPIKDSPVLLYLPGNRCFFHC</sequence>
<reference evidence="1 2" key="2">
    <citation type="journal article" date="2022" name="Mol. Ecol. Resour.">
        <title>The genomes of chicory, endive, great burdock and yacon provide insights into Asteraceae paleo-polyploidization history and plant inulin production.</title>
        <authorList>
            <person name="Fan W."/>
            <person name="Wang S."/>
            <person name="Wang H."/>
            <person name="Wang A."/>
            <person name="Jiang F."/>
            <person name="Liu H."/>
            <person name="Zhao H."/>
            <person name="Xu D."/>
            <person name="Zhang Y."/>
        </authorList>
    </citation>
    <scope>NUCLEOTIDE SEQUENCE [LARGE SCALE GENOMIC DNA]</scope>
    <source>
        <strain evidence="2">cv. Yunnan</strain>
        <tissue evidence="1">Leaves</tissue>
    </source>
</reference>
<comment type="caution">
    <text evidence="1">The sequence shown here is derived from an EMBL/GenBank/DDBJ whole genome shotgun (WGS) entry which is preliminary data.</text>
</comment>
<accession>A0ACB9K903</accession>
<dbReference type="EMBL" id="CM042018">
    <property type="protein sequence ID" value="KAI3828701.1"/>
    <property type="molecule type" value="Genomic_DNA"/>
</dbReference>
<gene>
    <name evidence="1" type="ORF">L1987_02810</name>
</gene>
<evidence type="ECO:0000313" key="1">
    <source>
        <dbReference type="EMBL" id="KAI3828701.1"/>
    </source>
</evidence>
<dbReference type="Proteomes" id="UP001056120">
    <property type="component" value="Linkage Group LG01"/>
</dbReference>